<organism evidence="2 3">
    <name type="scientific">Trametes pubescens</name>
    <name type="common">White-rot fungus</name>
    <dbReference type="NCBI Taxonomy" id="154538"/>
    <lineage>
        <taxon>Eukaryota</taxon>
        <taxon>Fungi</taxon>
        <taxon>Dikarya</taxon>
        <taxon>Basidiomycota</taxon>
        <taxon>Agaricomycotina</taxon>
        <taxon>Agaricomycetes</taxon>
        <taxon>Polyporales</taxon>
        <taxon>Polyporaceae</taxon>
        <taxon>Trametes</taxon>
    </lineage>
</organism>
<dbReference type="InterPro" id="IPR002838">
    <property type="entry name" value="AIM24"/>
</dbReference>
<dbReference type="STRING" id="154538.A0A1M2VV93"/>
<evidence type="ECO:0000313" key="2">
    <source>
        <dbReference type="EMBL" id="OJT11430.1"/>
    </source>
</evidence>
<accession>A0A1M2VV93</accession>
<proteinExistence type="inferred from homology"/>
<comment type="subcellular location">
    <subcellularLocation>
        <location evidence="1">Mitochondrion</location>
    </subcellularLocation>
</comment>
<comment type="caution">
    <text evidence="2">The sequence shown here is derived from an EMBL/GenBank/DDBJ whole genome shotgun (WGS) entry which is preliminary data.</text>
</comment>
<comment type="similarity">
    <text evidence="1">Belongs to the AIM24 family.</text>
</comment>
<dbReference type="GO" id="GO:0005739">
    <property type="term" value="C:mitochondrion"/>
    <property type="evidence" value="ECO:0007669"/>
    <property type="project" value="UniProtKB-SubCell"/>
</dbReference>
<dbReference type="OrthoDB" id="1705416at2759"/>
<reference evidence="2 3" key="1">
    <citation type="submission" date="2016-10" db="EMBL/GenBank/DDBJ databases">
        <title>Genome sequence of the basidiomycete white-rot fungus Trametes pubescens.</title>
        <authorList>
            <person name="Makela M.R."/>
            <person name="Granchi Z."/>
            <person name="Peng M."/>
            <person name="De Vries R.P."/>
            <person name="Grigoriev I."/>
            <person name="Riley R."/>
            <person name="Hilden K."/>
        </authorList>
    </citation>
    <scope>NUCLEOTIDE SEQUENCE [LARGE SCALE GENOMIC DNA]</scope>
    <source>
        <strain evidence="2 3">FBCC735</strain>
    </source>
</reference>
<evidence type="ECO:0000256" key="1">
    <source>
        <dbReference type="RuleBase" id="RU363045"/>
    </source>
</evidence>
<sequence>MTESLFTGPGEVLLAPETWGDIVPIQLDGQTPWNVGKHAFLASTPGVKRTAKSQGFGKALFSGEGLFVQQVTGQGTMWVTSLGAIFQRTLQPGEQWIVDNGHLVAWTAGYKVERVDAGGLFSTSHTDEGLVCR</sequence>
<dbReference type="SUPFAM" id="SSF51219">
    <property type="entry name" value="TRAP-like"/>
    <property type="match status" value="1"/>
</dbReference>
<evidence type="ECO:0000313" key="3">
    <source>
        <dbReference type="Proteomes" id="UP000184267"/>
    </source>
</evidence>
<keyword evidence="1" id="KW-0496">Mitochondrion</keyword>
<dbReference type="Gene3D" id="3.60.160.10">
    <property type="entry name" value="Mitochondrial biogenesis AIM24"/>
    <property type="match status" value="1"/>
</dbReference>
<dbReference type="InterPro" id="IPR016031">
    <property type="entry name" value="Trp_RNA-bd_attenuator-like_dom"/>
</dbReference>
<dbReference type="InterPro" id="IPR036983">
    <property type="entry name" value="AIM24_sf"/>
</dbReference>
<dbReference type="Proteomes" id="UP000184267">
    <property type="component" value="Unassembled WGS sequence"/>
</dbReference>
<dbReference type="PANTHER" id="PTHR31801:SF0">
    <property type="entry name" value="ALTERED INHERITANCE OF MITOCHONDRIA PROTEIN 24, MITOCHONDRIAL"/>
    <property type="match status" value="1"/>
</dbReference>
<dbReference type="PANTHER" id="PTHR31801">
    <property type="entry name" value="ALTERED INHERITANCE OF MITOCHONDRIA PROTEIN 24, MITOCHONDRIAL"/>
    <property type="match status" value="1"/>
</dbReference>
<protein>
    <recommendedName>
        <fullName evidence="1">Altered inheritance of mitochondria protein 24, mitochondrial</fullName>
    </recommendedName>
</protein>
<name>A0A1M2VV93_TRAPU</name>
<dbReference type="AlphaFoldDB" id="A0A1M2VV93"/>
<gene>
    <name evidence="2" type="ORF">TRAPUB_12050</name>
</gene>
<keyword evidence="3" id="KW-1185">Reference proteome</keyword>
<dbReference type="Pfam" id="PF01987">
    <property type="entry name" value="AIM24"/>
    <property type="match status" value="1"/>
</dbReference>
<dbReference type="EMBL" id="MNAD01000638">
    <property type="protein sequence ID" value="OJT11430.1"/>
    <property type="molecule type" value="Genomic_DNA"/>
</dbReference>